<reference evidence="3" key="1">
    <citation type="submission" date="2020-06" db="EMBL/GenBank/DDBJ databases">
        <authorList>
            <consortium name="Plant Systems Biology data submission"/>
        </authorList>
    </citation>
    <scope>NUCLEOTIDE SEQUENCE</scope>
    <source>
        <strain evidence="3">D6</strain>
    </source>
</reference>
<dbReference type="Gene3D" id="3.40.50.300">
    <property type="entry name" value="P-loop containing nucleotide triphosphate hydrolases"/>
    <property type="match status" value="1"/>
</dbReference>
<gene>
    <name evidence="3" type="ORF">SEMRO_374_G129210.1</name>
</gene>
<keyword evidence="2" id="KW-1133">Transmembrane helix</keyword>
<feature type="region of interest" description="Disordered" evidence="1">
    <location>
        <begin position="73"/>
        <end position="116"/>
    </location>
</feature>
<keyword evidence="2" id="KW-0472">Membrane</keyword>
<feature type="compositionally biased region" description="Basic and acidic residues" evidence="1">
    <location>
        <begin position="412"/>
        <end position="423"/>
    </location>
</feature>
<proteinExistence type="predicted"/>
<protein>
    <recommendedName>
        <fullName evidence="5">Sulfotransferase</fullName>
    </recommendedName>
</protein>
<evidence type="ECO:0000256" key="1">
    <source>
        <dbReference type="SAM" id="MobiDB-lite"/>
    </source>
</evidence>
<evidence type="ECO:0008006" key="5">
    <source>
        <dbReference type="Google" id="ProtNLM"/>
    </source>
</evidence>
<dbReference type="AlphaFoldDB" id="A0A9N8DUU0"/>
<dbReference type="Proteomes" id="UP001153069">
    <property type="component" value="Unassembled WGS sequence"/>
</dbReference>
<keyword evidence="4" id="KW-1185">Reference proteome</keyword>
<dbReference type="SUPFAM" id="SSF52540">
    <property type="entry name" value="P-loop containing nucleoside triphosphate hydrolases"/>
    <property type="match status" value="1"/>
</dbReference>
<dbReference type="EMBL" id="CAICTM010000373">
    <property type="protein sequence ID" value="CAB9509077.1"/>
    <property type="molecule type" value="Genomic_DNA"/>
</dbReference>
<dbReference type="OrthoDB" id="45211at2759"/>
<evidence type="ECO:0000313" key="4">
    <source>
        <dbReference type="Proteomes" id="UP001153069"/>
    </source>
</evidence>
<feature type="compositionally biased region" description="Polar residues" evidence="1">
    <location>
        <begin position="97"/>
        <end position="115"/>
    </location>
</feature>
<sequence length="436" mass="50761">MPEQSASSSCVRSYTTTRNVLVLTLFVASTVLQLHLRWGREIADSFYKTAPCMTHSSSQELLDMPPEAQRQLLLASSSSSSSETTNEVDSTPRQKQETTAVSTTSTGLHAPNSTRLPRPNENGIIIFYFHIPKTGGTSQMAPFAQHPDWRYRMVYGDSKRKRYSREMYSWLENWEPGTKVYYEYHAGKAAAYMTQQVRQDVLIWRAMAKLRNIPFFAFTVVREPTSMAVSHFNFYYAQPKYDNRYYWRPNATEEDFLELSVPNPQCVFTLKTEVAYYEDYREKHGRAGTHVTQQQCRDVYDAFVTDFDWIGTTDALSYETFKILEQLGHVRYCNEIRNKGKDRILKHTLSATTLEYIRNTTSYDREWYVRAKRDFPIAMWSNFDPPQGPPPVHRKKKICVYKKGQALPPGELPKRPGERRRFLEQNPGFVEIKDRD</sequence>
<evidence type="ECO:0000313" key="3">
    <source>
        <dbReference type="EMBL" id="CAB9509077.1"/>
    </source>
</evidence>
<accession>A0A9N8DUU0</accession>
<name>A0A9N8DUU0_9STRA</name>
<evidence type="ECO:0000256" key="2">
    <source>
        <dbReference type="SAM" id="Phobius"/>
    </source>
</evidence>
<feature type="transmembrane region" description="Helical" evidence="2">
    <location>
        <begin position="20"/>
        <end position="38"/>
    </location>
</feature>
<keyword evidence="2" id="KW-0812">Transmembrane</keyword>
<feature type="region of interest" description="Disordered" evidence="1">
    <location>
        <begin position="406"/>
        <end position="427"/>
    </location>
</feature>
<organism evidence="3 4">
    <name type="scientific">Seminavis robusta</name>
    <dbReference type="NCBI Taxonomy" id="568900"/>
    <lineage>
        <taxon>Eukaryota</taxon>
        <taxon>Sar</taxon>
        <taxon>Stramenopiles</taxon>
        <taxon>Ochrophyta</taxon>
        <taxon>Bacillariophyta</taxon>
        <taxon>Bacillariophyceae</taxon>
        <taxon>Bacillariophycidae</taxon>
        <taxon>Naviculales</taxon>
        <taxon>Naviculaceae</taxon>
        <taxon>Seminavis</taxon>
    </lineage>
</organism>
<dbReference type="InterPro" id="IPR027417">
    <property type="entry name" value="P-loop_NTPase"/>
</dbReference>
<comment type="caution">
    <text evidence="3">The sequence shown here is derived from an EMBL/GenBank/DDBJ whole genome shotgun (WGS) entry which is preliminary data.</text>
</comment>